<protein>
    <recommendedName>
        <fullName evidence="4">Membrane-associated oxidoreductase</fullName>
    </recommendedName>
</protein>
<keyword evidence="1" id="KW-0472">Membrane</keyword>
<keyword evidence="1" id="KW-1133">Transmembrane helix</keyword>
<evidence type="ECO:0000313" key="3">
    <source>
        <dbReference type="Proteomes" id="UP000494329"/>
    </source>
</evidence>
<dbReference type="RefSeq" id="WP_175110635.1">
    <property type="nucleotide sequence ID" value="NZ_CADIKF010000011.1"/>
</dbReference>
<accession>A0A6J5DJL9</accession>
<dbReference type="Proteomes" id="UP000494329">
    <property type="component" value="Unassembled WGS sequence"/>
</dbReference>
<sequence>MNDPRGANLVASITGQQFVNYLRDGKLPPGIVMPTNPSEPALEVNGAVDYGGWDIPEPCAAFGVIFHGHVDLANAMVKGTLDLSGCVFEDGLRLDDAEIGGSLRLAGITVESHSGPGSSKQSQLLSVVGAVIKGRVDLTDATIRGDIELRGASIDGFLDLTGVQAQQILLGGLNLKGDLKLGRRLDSDAQVSRVDEIKGWGIEVGGSIQLYELRDRIVESSSRSELKLDFRSARVQGSVSVIIWHAGVPRRKNDDVRRKRVDVPDLKSVDFSGARIDGDVSFLSCYILEYLDFSDTRIAGNVRIGIFKPPHVGYECVAARMKTLHLCRARIEGFLHVVGAAVDDTTDLNSLTCHGVIEFANDYATRVELGGSLNMDGVTCNSTIKMLGIIAAQSVSMFSVKTRNVKFCVAKKIRTDDRSSDSAPDADTIGVTDDRPASDNTFYPCQIGNLDIENAHIQGTLDLSHLQIFGTPRRGGIGLKVVDTRIDGNLELWSARAFCKESDGDLADDIVKPWEFSAAIAGDVVIQRSKISGDVVLTFAKVSRMIDLSDSSVGGDLKAASTLTHSALGESDQIHADMHGLDPLAGTYRAVCNQLKMRMLRCDNDIDLTGLTIVADSSDQRSDVGDLSAGYIEVKGDVKLYEKDTRQPREAYAMVPGKLVLSDSHITRLIVSAYGFPAYDNAPTPDATKPADAIGVARDHPVVGKLRHAIRQRMPAHWFPARDDAAPRDKVNGVTLVRATLGTLEIPEVGEPPRYPESIDLEDAEIGIWRIGQPDLSDANPRRTRLERLIDRMVYDSPERQVARRYIRLLANDTFHRSTYKAVEASLRNSGDDIPADIVYREMHRRAHRESGSWSLLFVLWGLLLRFGTNAGPLLFVILGLAIVSLPIYRNPTNFEASLPFLAAHRESFIGPKDTPPSHGAPPDVKGWGWDDAAILAVHHHIPVVPLIVRNEWDAKTDPGIAYGGNQKCEESDPHARFFTTCVHRAGAPGAPQFKIMPMGPEDYVAMMEILNWILWPILLTYWIHKAMRE</sequence>
<keyword evidence="1" id="KW-0812">Transmembrane</keyword>
<dbReference type="EMBL" id="CADIKF010000011">
    <property type="protein sequence ID" value="CAB3754143.1"/>
    <property type="molecule type" value="Genomic_DNA"/>
</dbReference>
<proteinExistence type="predicted"/>
<gene>
    <name evidence="2" type="ORF">LMG29739_01905</name>
</gene>
<organism evidence="2 3">
    <name type="scientific">Paraburkholderia solisilvae</name>
    <dbReference type="NCBI Taxonomy" id="624376"/>
    <lineage>
        <taxon>Bacteria</taxon>
        <taxon>Pseudomonadati</taxon>
        <taxon>Pseudomonadota</taxon>
        <taxon>Betaproteobacteria</taxon>
        <taxon>Burkholderiales</taxon>
        <taxon>Burkholderiaceae</taxon>
        <taxon>Paraburkholderia</taxon>
    </lineage>
</organism>
<feature type="transmembrane region" description="Helical" evidence="1">
    <location>
        <begin position="874"/>
        <end position="890"/>
    </location>
</feature>
<dbReference type="AlphaFoldDB" id="A0A6J5DJL9"/>
<reference evidence="2 3" key="1">
    <citation type="submission" date="2020-04" db="EMBL/GenBank/DDBJ databases">
        <authorList>
            <person name="De Canck E."/>
        </authorList>
    </citation>
    <scope>NUCLEOTIDE SEQUENCE [LARGE SCALE GENOMIC DNA]</scope>
    <source>
        <strain evidence="2 3">LMG 29739</strain>
    </source>
</reference>
<evidence type="ECO:0008006" key="4">
    <source>
        <dbReference type="Google" id="ProtNLM"/>
    </source>
</evidence>
<keyword evidence="3" id="KW-1185">Reference proteome</keyword>
<name>A0A6J5DJL9_9BURK</name>
<evidence type="ECO:0000256" key="1">
    <source>
        <dbReference type="SAM" id="Phobius"/>
    </source>
</evidence>
<evidence type="ECO:0000313" key="2">
    <source>
        <dbReference type="EMBL" id="CAB3754143.1"/>
    </source>
</evidence>